<evidence type="ECO:0000313" key="2">
    <source>
        <dbReference type="Proteomes" id="UP000808215"/>
    </source>
</evidence>
<accession>A0ABS1ATR9</accession>
<keyword evidence="2" id="KW-1185">Reference proteome</keyword>
<evidence type="ECO:0000313" key="1">
    <source>
        <dbReference type="EMBL" id="MBJ9687492.1"/>
    </source>
</evidence>
<comment type="caution">
    <text evidence="1">The sequence shown here is derived from an EMBL/GenBank/DDBJ whole genome shotgun (WGS) entry which is preliminary data.</text>
</comment>
<proteinExistence type="predicted"/>
<dbReference type="RefSeq" id="WP_200091283.1">
    <property type="nucleotide sequence ID" value="NZ_JADVKH010000018.1"/>
</dbReference>
<organism evidence="1 2">
    <name type="scientific">Burkholderia vietnamiensis</name>
    <dbReference type="NCBI Taxonomy" id="60552"/>
    <lineage>
        <taxon>Bacteria</taxon>
        <taxon>Pseudomonadati</taxon>
        <taxon>Pseudomonadota</taxon>
        <taxon>Betaproteobacteria</taxon>
        <taxon>Burkholderiales</taxon>
        <taxon>Burkholderiaceae</taxon>
        <taxon>Burkholderia</taxon>
        <taxon>Burkholderia cepacia complex</taxon>
    </lineage>
</organism>
<protein>
    <submittedName>
        <fullName evidence="1">Uncharacterized protein</fullName>
    </submittedName>
</protein>
<gene>
    <name evidence="1" type="ORF">I5589_10410</name>
</gene>
<dbReference type="Proteomes" id="UP000808215">
    <property type="component" value="Unassembled WGS sequence"/>
</dbReference>
<sequence length="76" mass="8408">MHLPHHQKMLQRAVVDGNLDQVIEQITAENPKAFHVDLGTPGADETLSTRTFYDQPARPTPMKGFVKHYVPTAAAA</sequence>
<dbReference type="EMBL" id="JADVKH010000018">
    <property type="protein sequence ID" value="MBJ9687492.1"/>
    <property type="molecule type" value="Genomic_DNA"/>
</dbReference>
<name>A0ABS1ATR9_BURVI</name>
<reference evidence="1 2" key="1">
    <citation type="submission" date="2020-11" db="EMBL/GenBank/DDBJ databases">
        <title>Enhanced detection system for hospital associated transmission using whole genome sequencing surveillance.</title>
        <authorList>
            <person name="Harrison L.H."/>
            <person name="Van Tyne D."/>
            <person name="Marsh J.W."/>
            <person name="Griffith M.P."/>
            <person name="Snyder D.J."/>
            <person name="Cooper V.S."/>
            <person name="Mustapha M."/>
        </authorList>
    </citation>
    <scope>NUCLEOTIDE SEQUENCE [LARGE SCALE GENOMIC DNA]</scope>
    <source>
        <strain evidence="1 2">BC00020</strain>
    </source>
</reference>